<protein>
    <recommendedName>
        <fullName evidence="6">Vacuolar protein 14 C-terminal Fig4-binding domain-containing protein</fullName>
    </recommendedName>
</protein>
<feature type="compositionally biased region" description="Low complexity" evidence="5">
    <location>
        <begin position="929"/>
        <end position="938"/>
    </location>
</feature>
<evidence type="ECO:0000256" key="2">
    <source>
        <dbReference type="ARBA" id="ARBA00010225"/>
    </source>
</evidence>
<comment type="subcellular location">
    <subcellularLocation>
        <location evidence="1">Endomembrane system</location>
    </subcellularLocation>
</comment>
<dbReference type="OrthoDB" id="5574975at2759"/>
<feature type="compositionally biased region" description="Polar residues" evidence="5">
    <location>
        <begin position="823"/>
        <end position="837"/>
    </location>
</feature>
<dbReference type="Pfam" id="PF11916">
    <property type="entry name" value="Vac14_Fig4_bd"/>
    <property type="match status" value="1"/>
</dbReference>
<feature type="region of interest" description="Disordered" evidence="5">
    <location>
        <begin position="807"/>
        <end position="837"/>
    </location>
</feature>
<dbReference type="Pfam" id="PF12755">
    <property type="entry name" value="Vac14_Fab1_bd"/>
    <property type="match status" value="1"/>
</dbReference>
<proteinExistence type="inferred from homology"/>
<dbReference type="PANTHER" id="PTHR16023">
    <property type="entry name" value="TAX1 BINDING PROTEIN-RELATED"/>
    <property type="match status" value="1"/>
</dbReference>
<evidence type="ECO:0000313" key="8">
    <source>
        <dbReference type="Proteomes" id="UP000245383"/>
    </source>
</evidence>
<evidence type="ECO:0000256" key="4">
    <source>
        <dbReference type="ARBA" id="ARBA00023136"/>
    </source>
</evidence>
<dbReference type="SUPFAM" id="SSF48371">
    <property type="entry name" value="ARM repeat"/>
    <property type="match status" value="1"/>
</dbReference>
<dbReference type="InterPro" id="IPR026825">
    <property type="entry name" value="Vac14"/>
</dbReference>
<keyword evidence="3" id="KW-0677">Repeat</keyword>
<dbReference type="GO" id="GO:0006661">
    <property type="term" value="P:phosphatidylinositol biosynthetic process"/>
    <property type="evidence" value="ECO:0007669"/>
    <property type="project" value="InterPro"/>
</dbReference>
<dbReference type="Proteomes" id="UP000245383">
    <property type="component" value="Unassembled WGS sequence"/>
</dbReference>
<evidence type="ECO:0000256" key="1">
    <source>
        <dbReference type="ARBA" id="ARBA00004308"/>
    </source>
</evidence>
<dbReference type="Gene3D" id="1.25.10.10">
    <property type="entry name" value="Leucine-rich Repeat Variant"/>
    <property type="match status" value="2"/>
</dbReference>
<dbReference type="GO" id="GO:0010008">
    <property type="term" value="C:endosome membrane"/>
    <property type="evidence" value="ECO:0007669"/>
    <property type="project" value="TreeGrafter"/>
</dbReference>
<dbReference type="EMBL" id="MBFR01000017">
    <property type="protein sequence ID" value="PVU97163.1"/>
    <property type="molecule type" value="Genomic_DNA"/>
</dbReference>
<feature type="region of interest" description="Disordered" evidence="5">
    <location>
        <begin position="1246"/>
        <end position="1269"/>
    </location>
</feature>
<dbReference type="GO" id="GO:0000329">
    <property type="term" value="C:fungal-type vacuole membrane"/>
    <property type="evidence" value="ECO:0007669"/>
    <property type="project" value="TreeGrafter"/>
</dbReference>
<feature type="domain" description="Vacuolar protein 14 C-terminal Fig4-binding" evidence="6">
    <location>
        <begin position="1094"/>
        <end position="1200"/>
    </location>
</feature>
<evidence type="ECO:0000313" key="7">
    <source>
        <dbReference type="EMBL" id="PVU97163.1"/>
    </source>
</evidence>
<name>A0A2T9YXT6_9FUNG</name>
<feature type="region of interest" description="Disordered" evidence="5">
    <location>
        <begin position="919"/>
        <end position="938"/>
    </location>
</feature>
<feature type="compositionally biased region" description="Polar residues" evidence="5">
    <location>
        <begin position="807"/>
        <end position="816"/>
    </location>
</feature>
<evidence type="ECO:0000259" key="6">
    <source>
        <dbReference type="Pfam" id="PF11916"/>
    </source>
</evidence>
<dbReference type="PANTHER" id="PTHR16023:SF0">
    <property type="entry name" value="PROTEIN VAC14 HOMOLOG"/>
    <property type="match status" value="1"/>
</dbReference>
<keyword evidence="8" id="KW-1185">Reference proteome</keyword>
<dbReference type="InterPro" id="IPR016024">
    <property type="entry name" value="ARM-type_fold"/>
</dbReference>
<feature type="region of interest" description="Disordered" evidence="5">
    <location>
        <begin position="851"/>
        <end position="893"/>
    </location>
</feature>
<evidence type="ECO:0000256" key="3">
    <source>
        <dbReference type="ARBA" id="ARBA00022737"/>
    </source>
</evidence>
<gene>
    <name evidence="7" type="ORF">BB561_000710</name>
</gene>
<dbReference type="STRING" id="133385.A0A2T9YXT6"/>
<comment type="similarity">
    <text evidence="2">Belongs to the VAC14 family.</text>
</comment>
<dbReference type="InterPro" id="IPR021841">
    <property type="entry name" value="VAC14_Fig4p-bd"/>
</dbReference>
<feature type="compositionally biased region" description="Basic and acidic residues" evidence="5">
    <location>
        <begin position="1251"/>
        <end position="1263"/>
    </location>
</feature>
<sequence length="1301" mass="146444">MSIPIQISKGLVDKSYDKRKISALQLEDYLKELLTTDQIEPITYILLELSEEYLSSAKESTRAGAIMGLATCGIALGSENIVSYLELIVPPILSTLSDTEPKIRYYGCEALYNIAKVCRGLILGYFNQIMDMLSRVTADPMLSVKESANYVDRLIKDIVTEEATSYLSVQALQQKQIIPPSANNSNQKYVFSLETFIPLLSERMHTFKAATRLYLIEWIRVLDSVPGLDLIQFLPHFLDQLIRFLSDPKTDVRLKASNALSELLREVEEVAGVQEFVEDLWHDPLSENLPSANSSANFNNSARTPMRKFSGFNYPDFNTVGNASKELTMAARRKKIRNERRDFSGNSPNITSSEHASFKLYNKEIFVDHAACLEILAIHLHSNDQEILATALNWVGSFTFVCPSVVASMTPQLIHALLPLSSHTVLDICSMTLRINKRLQQLVCSQIPSNGLPKQSLLFYQPTQGNKNTSTSQSNCHYNAEEATGDIHDIQNTLILDDNSDFRLVVYEQIVAVIMVLFENNVNESTKVEGLKWLLLLHRFAPSKALSPCGIGFPFLLKALSDGSDNVVKLVLKLFAQIALSSSRSAFNLNSTTSSTIPYVSKFIESLIQTFHNNHELIQTRMPLIIRQLCLVLDPDQVFRIFSYHLHIFLVSHQLCYNRISPTAQFDTQNHNLFAVTSKLSRFSTLDSDQPGFNCSMYDNKSTKSDSDFVGNQKESENNINISTDISDLIFAQDFIKQLTWILACAKETEVLRENLPSKSFTSNNLNDMLSFDNTSSNFKIDKNYKSTDKSVKDLTNNLTSFKFQSNTKNSGQNCASEDLLPENSSNTSKNFAKNNQSNLVSKKITADSSNCTLKPLGTKGNSDRSKSPKTRLNQNKITSAIASDTEAKHSLTPANQNSLKILTTNELTSQLDYKRPLEASTQKENKLSSSPNPSVSVNKSKILNRLSRVNKSSRSSLNYSPTLNFSLNNKISNGSIAAALRSESPLTVYPILPSSVSKSINKQFQLSKSIEQHSNIPINDEMNILNNGLLPVENSRHNVNRYSIDNYSAKSNFQDTLEIQTDSKNLNNNLSALSNSFEKTNDEDLVILNSEIFNISLFEALFCSWACSPVSTLILCFLAQQYELSYNIIVFISSKEILLSLLKELDQLVQLLESPVFSLLRVQLLDQNKYPYLIASMYALLMILPQSVAFVMLKNRLNSAVNISVFNQGLLKNQNIDTNIKKKQLKDIDTKNKISNRQRSRQISNVDSMIESRNESENEHQYKQPNSAQDIPQQRFYDYYCYSQSQICLIKEAIQQNFSD</sequence>
<dbReference type="InterPro" id="IPR011989">
    <property type="entry name" value="ARM-like"/>
</dbReference>
<evidence type="ECO:0000256" key="5">
    <source>
        <dbReference type="SAM" id="MobiDB-lite"/>
    </source>
</evidence>
<comment type="caution">
    <text evidence="7">The sequence shown here is derived from an EMBL/GenBank/DDBJ whole genome shotgun (WGS) entry which is preliminary data.</text>
</comment>
<organism evidence="7 8">
    <name type="scientific">Smittium simulii</name>
    <dbReference type="NCBI Taxonomy" id="133385"/>
    <lineage>
        <taxon>Eukaryota</taxon>
        <taxon>Fungi</taxon>
        <taxon>Fungi incertae sedis</taxon>
        <taxon>Zoopagomycota</taxon>
        <taxon>Kickxellomycotina</taxon>
        <taxon>Harpellomycetes</taxon>
        <taxon>Harpellales</taxon>
        <taxon>Legeriomycetaceae</taxon>
        <taxon>Smittium</taxon>
    </lineage>
</organism>
<accession>A0A2T9YXT6</accession>
<reference evidence="7 8" key="1">
    <citation type="journal article" date="2018" name="MBio">
        <title>Comparative Genomics Reveals the Core Gene Toolbox for the Fungus-Insect Symbiosis.</title>
        <authorList>
            <person name="Wang Y."/>
            <person name="Stata M."/>
            <person name="Wang W."/>
            <person name="Stajich J.E."/>
            <person name="White M.M."/>
            <person name="Moncalvo J.M."/>
        </authorList>
    </citation>
    <scope>NUCLEOTIDE SEQUENCE [LARGE SCALE GENOMIC DNA]</scope>
    <source>
        <strain evidence="7 8">SWE-8-4</strain>
    </source>
</reference>
<feature type="compositionally biased region" description="Polar residues" evidence="5">
    <location>
        <begin position="871"/>
        <end position="883"/>
    </location>
</feature>
<dbReference type="GO" id="GO:0070772">
    <property type="term" value="C:PAS complex"/>
    <property type="evidence" value="ECO:0007669"/>
    <property type="project" value="InterPro"/>
</dbReference>
<keyword evidence="4" id="KW-0472">Membrane</keyword>